<keyword evidence="3 5" id="KW-0238">DNA-binding</keyword>
<evidence type="ECO:0000256" key="2">
    <source>
        <dbReference type="ARBA" id="ARBA00023082"/>
    </source>
</evidence>
<evidence type="ECO:0000259" key="8">
    <source>
        <dbReference type="PROSITE" id="PS00715"/>
    </source>
</evidence>
<dbReference type="SUPFAM" id="SSF88946">
    <property type="entry name" value="Sigma2 domain of RNA polymerase sigma factors"/>
    <property type="match status" value="1"/>
</dbReference>
<feature type="domain" description="RNA polymerase sigma-70" evidence="8">
    <location>
        <begin position="704"/>
        <end position="717"/>
    </location>
</feature>
<gene>
    <name evidence="10" type="ORF">GCM10009717_01720</name>
</gene>
<dbReference type="InterPro" id="IPR036890">
    <property type="entry name" value="HATPase_C_sf"/>
</dbReference>
<evidence type="ECO:0000256" key="4">
    <source>
        <dbReference type="ARBA" id="ARBA00023163"/>
    </source>
</evidence>
<keyword evidence="11" id="KW-1185">Reference proteome</keyword>
<dbReference type="PRINTS" id="PR00046">
    <property type="entry name" value="SIGMA70FCT"/>
</dbReference>
<feature type="region of interest" description="Disordered" evidence="7">
    <location>
        <begin position="953"/>
        <end position="986"/>
    </location>
</feature>
<feature type="compositionally biased region" description="Basic and acidic residues" evidence="7">
    <location>
        <begin position="557"/>
        <end position="591"/>
    </location>
</feature>
<dbReference type="SUPFAM" id="SSF88659">
    <property type="entry name" value="Sigma3 and sigma4 domains of RNA polymerase sigma factors"/>
    <property type="match status" value="2"/>
</dbReference>
<dbReference type="InterPro" id="IPR013324">
    <property type="entry name" value="RNA_pol_sigma_r3/r4-like"/>
</dbReference>
<dbReference type="InterPro" id="IPR014284">
    <property type="entry name" value="RNA_pol_sigma-70_dom"/>
</dbReference>
<feature type="compositionally biased region" description="Acidic residues" evidence="7">
    <location>
        <begin position="513"/>
        <end position="527"/>
    </location>
</feature>
<dbReference type="PANTHER" id="PTHR30603">
    <property type="entry name" value="RNA POLYMERASE SIGMA FACTOR RPO"/>
    <property type="match status" value="1"/>
</dbReference>
<evidence type="ECO:0000256" key="7">
    <source>
        <dbReference type="SAM" id="MobiDB-lite"/>
    </source>
</evidence>
<dbReference type="InterPro" id="IPR007627">
    <property type="entry name" value="RNA_pol_sigma70_r2"/>
</dbReference>
<dbReference type="InterPro" id="IPR007630">
    <property type="entry name" value="RNA_pol_sigma70_r4"/>
</dbReference>
<keyword evidence="2 5" id="KW-0731">Sigma factor</keyword>
<dbReference type="NCBIfam" id="TIGR02937">
    <property type="entry name" value="sigma70-ECF"/>
    <property type="match status" value="1"/>
</dbReference>
<evidence type="ECO:0000313" key="10">
    <source>
        <dbReference type="EMBL" id="GAA1938991.1"/>
    </source>
</evidence>
<dbReference type="PANTHER" id="PTHR30603:SF47">
    <property type="entry name" value="RNA POLYMERASE SIGMA FACTOR SIGD, CHLOROPLASTIC"/>
    <property type="match status" value="1"/>
</dbReference>
<organism evidence="10 11">
    <name type="scientific">Agromyces allii</name>
    <dbReference type="NCBI Taxonomy" id="393607"/>
    <lineage>
        <taxon>Bacteria</taxon>
        <taxon>Bacillati</taxon>
        <taxon>Actinomycetota</taxon>
        <taxon>Actinomycetes</taxon>
        <taxon>Micrococcales</taxon>
        <taxon>Microbacteriaceae</taxon>
        <taxon>Agromyces</taxon>
    </lineage>
</organism>
<dbReference type="PROSITE" id="PS00715">
    <property type="entry name" value="SIGMA70_1"/>
    <property type="match status" value="1"/>
</dbReference>
<evidence type="ECO:0000256" key="6">
    <source>
        <dbReference type="SAM" id="Coils"/>
    </source>
</evidence>
<dbReference type="Pfam" id="PF13589">
    <property type="entry name" value="HATPase_c_3"/>
    <property type="match status" value="1"/>
</dbReference>
<dbReference type="Gene3D" id="1.10.10.10">
    <property type="entry name" value="Winged helix-like DNA-binding domain superfamily/Winged helix DNA-binding domain"/>
    <property type="match status" value="2"/>
</dbReference>
<dbReference type="InterPro" id="IPR013325">
    <property type="entry name" value="RNA_pol_sigma_r2"/>
</dbReference>
<dbReference type="CDD" id="cd06171">
    <property type="entry name" value="Sigma70_r4"/>
    <property type="match status" value="1"/>
</dbReference>
<proteinExistence type="inferred from homology"/>
<name>A0ABP5BAP2_9MICO</name>
<dbReference type="Pfam" id="PF04539">
    <property type="entry name" value="Sigma70_r3"/>
    <property type="match status" value="1"/>
</dbReference>
<dbReference type="Pfam" id="PF04545">
    <property type="entry name" value="Sigma70_r4"/>
    <property type="match status" value="1"/>
</dbReference>
<dbReference type="EMBL" id="BAAAMK010000001">
    <property type="protein sequence ID" value="GAA1938991.1"/>
    <property type="molecule type" value="Genomic_DNA"/>
</dbReference>
<dbReference type="Proteomes" id="UP001499954">
    <property type="component" value="Unassembled WGS sequence"/>
</dbReference>
<dbReference type="PROSITE" id="PS00716">
    <property type="entry name" value="SIGMA70_2"/>
    <property type="match status" value="1"/>
</dbReference>
<evidence type="ECO:0000313" key="11">
    <source>
        <dbReference type="Proteomes" id="UP001499954"/>
    </source>
</evidence>
<feature type="coiled-coil region" evidence="6">
    <location>
        <begin position="872"/>
        <end position="899"/>
    </location>
</feature>
<dbReference type="InterPro" id="IPR007624">
    <property type="entry name" value="RNA_pol_sigma70_r3"/>
</dbReference>
<dbReference type="Pfam" id="PF04542">
    <property type="entry name" value="Sigma70_r2"/>
    <property type="match status" value="1"/>
</dbReference>
<evidence type="ECO:0000256" key="1">
    <source>
        <dbReference type="ARBA" id="ARBA00023015"/>
    </source>
</evidence>
<evidence type="ECO:0000259" key="9">
    <source>
        <dbReference type="PROSITE" id="PS00716"/>
    </source>
</evidence>
<keyword evidence="1 5" id="KW-0805">Transcription regulation</keyword>
<dbReference type="Pfam" id="PF00140">
    <property type="entry name" value="Sigma70_r1_2"/>
    <property type="match status" value="1"/>
</dbReference>
<reference evidence="11" key="1">
    <citation type="journal article" date="2019" name="Int. J. Syst. Evol. Microbiol.">
        <title>The Global Catalogue of Microorganisms (GCM) 10K type strain sequencing project: providing services to taxonomists for standard genome sequencing and annotation.</title>
        <authorList>
            <consortium name="The Broad Institute Genomics Platform"/>
            <consortium name="The Broad Institute Genome Sequencing Center for Infectious Disease"/>
            <person name="Wu L."/>
            <person name="Ma J."/>
        </authorList>
    </citation>
    <scope>NUCLEOTIDE SEQUENCE [LARGE SCALE GENOMIC DNA]</scope>
    <source>
        <strain evidence="11">JCM 13584</strain>
    </source>
</reference>
<keyword evidence="6" id="KW-0175">Coiled coil</keyword>
<dbReference type="InterPro" id="IPR009042">
    <property type="entry name" value="RNA_pol_sigma70_r1_2"/>
</dbReference>
<evidence type="ECO:0000256" key="5">
    <source>
        <dbReference type="RuleBase" id="RU362124"/>
    </source>
</evidence>
<comment type="function">
    <text evidence="5">Sigma factors are initiation factors that promote the attachment of RNA polymerase to specific initiation sites and are then released.</text>
</comment>
<feature type="domain" description="RNA polymerase sigma-70" evidence="9">
    <location>
        <begin position="871"/>
        <end position="897"/>
    </location>
</feature>
<dbReference type="SUPFAM" id="SSF55874">
    <property type="entry name" value="ATPase domain of HSP90 chaperone/DNA topoisomerase II/histidine kinase"/>
    <property type="match status" value="1"/>
</dbReference>
<accession>A0ABP5BAP2</accession>
<protein>
    <recommendedName>
        <fullName evidence="5">RNA polymerase sigma factor</fullName>
    </recommendedName>
</protein>
<feature type="region of interest" description="Disordered" evidence="7">
    <location>
        <begin position="513"/>
        <end position="595"/>
    </location>
</feature>
<dbReference type="InterPro" id="IPR000943">
    <property type="entry name" value="RNA_pol_sigma70"/>
</dbReference>
<dbReference type="RefSeq" id="WP_170298469.1">
    <property type="nucleotide sequence ID" value="NZ_BAAAMK010000001.1"/>
</dbReference>
<keyword evidence="4 5" id="KW-0804">Transcription</keyword>
<sequence length="1101" mass="120779">MTDVLRGIDAAQRDEDVARTIRLEPDPSVLRAIGRGHSFESAAADLIDNSIDFGASQIVVQLMVAQGFLRRVRIIDDAVGMSFSQLNDAMTLGKRRKYGKTDLGHFGMGLKSASMSQGRILTVFTRCGFEPMHAMRMKRDDAGGGFDVEVLTESAAWHGSQLGSRPGIDTTGTVVEWSALDNTSSAALPSARQAWLDQTITRLRGELGLIFHRLLTERSARIEVEVFDLEYEEAGAPRTVEAVDPFDFHISGRSGYPLAIAANLPSGGEVIADCHILPPNSQSAAARLLGRSRIDGQGFYIYRNSRLLQAGGWLGLLDDKRADFQLARIAIDLDEAALAAVAINPEKRGVVLRPDFVNALESAIDGEHGTGFRAYLDAARDTLRTANARRLGPKPLTALAGGLPDAVRAAVNEVVGIRPDVIPARIRWRVLEEDRLFRFDHLARTVWMNAGYRSALAGADALALAIYLLVEQHFAKERPQQSTIDQIETWQRALALTLLAEIGVSAFDPVAGETDDDELDLFGEQEPDASTAPEAPPSSPSASSPTSPSPASVARSMAERQARDAAIELERAARREDEERAREERRSRDAARGQLTDAGERMEILAALPSIEDPLTYLRRDLDRYPLLNAEDEVRLAKQIEAGLIAGERLEQRGDDLVDRPLAMELRRVVEDGRAARDHFIGSNMRLVFSIAGRYQSQGLEFADLVQEGSAGLIRAVEKFDFMQGNKFSTYATWWIRQAVTRAIADRGATIRVPVHMVEQIRRLQTVARQIETELGRAASDAELIQRLEIDRSDLKSIRAAIHSYASLDSELGEEITLGDLLVDDTAVDPLESLESAEFVGRLEDALDQLGERPSTVLRLRYGIDGEAPLTLDQIGDRMNVTRERIRQIEKKALDALREEPRAARLRDYLGLELDRIGVRTLDALQPPFVAGRGAGGTPRVVIPAGKMRDDGVPGSLNVPGSADPVILTPPTPRQRERPNAEQGSARDILQRYRSGSTVTAIAAAVELDPRAVAITLAGNLFDVGDDVDDAAMAARHGLPWDPTERERVLVAYRSGSTIDRIAADHARTRLAIAWSLLDNPKRPVHVTKAHMKNARASELR</sequence>
<comment type="similarity">
    <text evidence="5">Belongs to the sigma-70 factor family.</text>
</comment>
<feature type="compositionally biased region" description="Low complexity" evidence="7">
    <location>
        <begin position="540"/>
        <end position="552"/>
    </location>
</feature>
<evidence type="ECO:0000256" key="3">
    <source>
        <dbReference type="ARBA" id="ARBA00023125"/>
    </source>
</evidence>
<dbReference type="Gene3D" id="1.10.601.10">
    <property type="entry name" value="RNA Polymerase Primary Sigma Factor"/>
    <property type="match status" value="1"/>
</dbReference>
<dbReference type="InterPro" id="IPR036388">
    <property type="entry name" value="WH-like_DNA-bd_sf"/>
</dbReference>
<comment type="caution">
    <text evidence="10">The sequence shown here is derived from an EMBL/GenBank/DDBJ whole genome shotgun (WGS) entry which is preliminary data.</text>
</comment>
<dbReference type="Gene3D" id="3.30.565.10">
    <property type="entry name" value="Histidine kinase-like ATPase, C-terminal domain"/>
    <property type="match status" value="1"/>
</dbReference>
<dbReference type="InterPro" id="IPR050239">
    <property type="entry name" value="Sigma-70_RNA_pol_init_factors"/>
</dbReference>